<feature type="transmembrane region" description="Helical" evidence="7">
    <location>
        <begin position="174"/>
        <end position="193"/>
    </location>
</feature>
<comment type="caution">
    <text evidence="8">The sequence shown here is derived from an EMBL/GenBank/DDBJ whole genome shotgun (WGS) entry which is preliminary data.</text>
</comment>
<dbReference type="PANTHER" id="PTHR31123">
    <property type="entry name" value="ACCUMULATION OF DYADS PROTEIN 2-RELATED"/>
    <property type="match status" value="1"/>
</dbReference>
<evidence type="ECO:0000256" key="3">
    <source>
        <dbReference type="ARBA" id="ARBA00022692"/>
    </source>
</evidence>
<dbReference type="PANTHER" id="PTHR31123:SF4">
    <property type="entry name" value="PROTEIN ALCS"/>
    <property type="match status" value="1"/>
</dbReference>
<feature type="compositionally biased region" description="Basic and acidic residues" evidence="6">
    <location>
        <begin position="1"/>
        <end position="13"/>
    </location>
</feature>
<feature type="compositionally biased region" description="Polar residues" evidence="6">
    <location>
        <begin position="31"/>
        <end position="47"/>
    </location>
</feature>
<keyword evidence="3 7" id="KW-0812">Transmembrane</keyword>
<evidence type="ECO:0000256" key="2">
    <source>
        <dbReference type="ARBA" id="ARBA00005587"/>
    </source>
</evidence>
<dbReference type="InterPro" id="IPR051633">
    <property type="entry name" value="AceTr"/>
</dbReference>
<keyword evidence="4 7" id="KW-1133">Transmembrane helix</keyword>
<evidence type="ECO:0000256" key="6">
    <source>
        <dbReference type="SAM" id="MobiDB-lite"/>
    </source>
</evidence>
<accession>A0AAN6RI48</accession>
<name>A0AAN6RI48_9PLEO</name>
<dbReference type="EMBL" id="WVTA01000006">
    <property type="protein sequence ID" value="KAK3208909.1"/>
    <property type="molecule type" value="Genomic_DNA"/>
</dbReference>
<comment type="subcellular location">
    <subcellularLocation>
        <location evidence="1">Membrane</location>
        <topology evidence="1">Multi-pass membrane protein</topology>
    </subcellularLocation>
</comment>
<dbReference type="InterPro" id="IPR000791">
    <property type="entry name" value="Gpr1/Fun34/SatP-like"/>
</dbReference>
<gene>
    <name evidence="8" type="ORF">GRF29_69g104039</name>
</gene>
<protein>
    <recommendedName>
        <fullName evidence="10">GPR1/FUN34/YaaH-class plasma membrane protein</fullName>
    </recommendedName>
</protein>
<feature type="transmembrane region" description="Helical" evidence="7">
    <location>
        <begin position="143"/>
        <end position="162"/>
    </location>
</feature>
<evidence type="ECO:0008006" key="10">
    <source>
        <dbReference type="Google" id="ProtNLM"/>
    </source>
</evidence>
<dbReference type="GO" id="GO:0015123">
    <property type="term" value="F:acetate transmembrane transporter activity"/>
    <property type="evidence" value="ECO:0007669"/>
    <property type="project" value="TreeGrafter"/>
</dbReference>
<evidence type="ECO:0000256" key="5">
    <source>
        <dbReference type="ARBA" id="ARBA00023136"/>
    </source>
</evidence>
<sequence length="358" mass="38931">METHHESLRERTMNNENLAGPEINRAGVTGDHTSLSGRTQNNENLTAPLQPDVTSPPLEKDFSYGRNMRSRFSSFFSDDTIGPFGNGYHQHLDAGHDSETALRKIRTAGSISISPELFEKIYLSPANKVKGELRKTVGNPTPLALLGFLVSLTPLSMDLMGWRGAGGNGAAGTGTYYFFGGLLMIIGSVGEFIIGNTFPFVVFGSFGAFWLGYAATLQPFYNSYGAYSTTDNPADGLATVGFRSSFAFFFIAMGMLCFVYLICSLRTNICFFMIFLTLVIAFGLLAGSYWQANNGRMQLSHNLQVAGGATTFVTTLFGWWIFAAIMLASLDFPFSLPVGDLSTVIKGASQKKAEEEVV</sequence>
<keyword evidence="5 7" id="KW-0472">Membrane</keyword>
<proteinExistence type="inferred from homology"/>
<feature type="transmembrane region" description="Helical" evidence="7">
    <location>
        <begin position="200"/>
        <end position="221"/>
    </location>
</feature>
<dbReference type="GO" id="GO:0005886">
    <property type="term" value="C:plasma membrane"/>
    <property type="evidence" value="ECO:0007669"/>
    <property type="project" value="TreeGrafter"/>
</dbReference>
<evidence type="ECO:0000313" key="9">
    <source>
        <dbReference type="Proteomes" id="UP001280581"/>
    </source>
</evidence>
<feature type="transmembrane region" description="Helical" evidence="7">
    <location>
        <begin position="269"/>
        <end position="290"/>
    </location>
</feature>
<dbReference type="Pfam" id="PF01184">
    <property type="entry name" value="Gpr1_Fun34_YaaH"/>
    <property type="match status" value="1"/>
</dbReference>
<evidence type="ECO:0000256" key="7">
    <source>
        <dbReference type="SAM" id="Phobius"/>
    </source>
</evidence>
<dbReference type="Proteomes" id="UP001280581">
    <property type="component" value="Unassembled WGS sequence"/>
</dbReference>
<feature type="transmembrane region" description="Helical" evidence="7">
    <location>
        <begin position="241"/>
        <end position="262"/>
    </location>
</feature>
<feature type="region of interest" description="Disordered" evidence="6">
    <location>
        <begin position="1"/>
        <end position="58"/>
    </location>
</feature>
<organism evidence="8 9">
    <name type="scientific">Pseudopithomyces chartarum</name>
    <dbReference type="NCBI Taxonomy" id="1892770"/>
    <lineage>
        <taxon>Eukaryota</taxon>
        <taxon>Fungi</taxon>
        <taxon>Dikarya</taxon>
        <taxon>Ascomycota</taxon>
        <taxon>Pezizomycotina</taxon>
        <taxon>Dothideomycetes</taxon>
        <taxon>Pleosporomycetidae</taxon>
        <taxon>Pleosporales</taxon>
        <taxon>Massarineae</taxon>
        <taxon>Didymosphaeriaceae</taxon>
        <taxon>Pseudopithomyces</taxon>
    </lineage>
</organism>
<comment type="similarity">
    <text evidence="2">Belongs to the acetate uptake transporter (AceTr) (TC 2.A.96) family.</text>
</comment>
<evidence type="ECO:0000256" key="1">
    <source>
        <dbReference type="ARBA" id="ARBA00004141"/>
    </source>
</evidence>
<feature type="transmembrane region" description="Helical" evidence="7">
    <location>
        <begin position="310"/>
        <end position="330"/>
    </location>
</feature>
<reference evidence="8 9" key="1">
    <citation type="submission" date="2021-02" db="EMBL/GenBank/DDBJ databases">
        <title>Genome assembly of Pseudopithomyces chartarum.</title>
        <authorList>
            <person name="Jauregui R."/>
            <person name="Singh J."/>
            <person name="Voisey C."/>
        </authorList>
    </citation>
    <scope>NUCLEOTIDE SEQUENCE [LARGE SCALE GENOMIC DNA]</scope>
    <source>
        <strain evidence="8 9">AGR01</strain>
    </source>
</reference>
<evidence type="ECO:0000256" key="4">
    <source>
        <dbReference type="ARBA" id="ARBA00022989"/>
    </source>
</evidence>
<keyword evidence="9" id="KW-1185">Reference proteome</keyword>
<evidence type="ECO:0000313" key="8">
    <source>
        <dbReference type="EMBL" id="KAK3208909.1"/>
    </source>
</evidence>
<dbReference type="AlphaFoldDB" id="A0AAN6RI48"/>